<reference evidence="3 4" key="1">
    <citation type="submission" date="2020-08" db="EMBL/GenBank/DDBJ databases">
        <title>Genomic Encyclopedia of Type Strains, Phase III (KMG-III): the genomes of soil and plant-associated and newly described type strains.</title>
        <authorList>
            <person name="Whitman W."/>
        </authorList>
    </citation>
    <scope>NUCLEOTIDE SEQUENCE [LARGE SCALE GENOMIC DNA]</scope>
    <source>
        <strain evidence="3 4">CECT 3302</strain>
    </source>
</reference>
<dbReference type="Pfam" id="PF00582">
    <property type="entry name" value="Usp"/>
    <property type="match status" value="1"/>
</dbReference>
<accession>A0A7W5A5J3</accession>
<dbReference type="PRINTS" id="PR01438">
    <property type="entry name" value="UNVRSLSTRESS"/>
</dbReference>
<evidence type="ECO:0000313" key="4">
    <source>
        <dbReference type="Proteomes" id="UP000577707"/>
    </source>
</evidence>
<dbReference type="InterPro" id="IPR014729">
    <property type="entry name" value="Rossmann-like_a/b/a_fold"/>
</dbReference>
<evidence type="ECO:0000256" key="1">
    <source>
        <dbReference type="ARBA" id="ARBA00008791"/>
    </source>
</evidence>
<dbReference type="Gene3D" id="3.40.50.620">
    <property type="entry name" value="HUPs"/>
    <property type="match status" value="2"/>
</dbReference>
<sequence length="303" mass="31638">MTYAAIPEGAVVVGIENWPAAADSVSWAAEQAFRDGRDVCLLHVVPRTTLEAGSPGEPAQAHGRIVLASARRFTARRLDELSRIPAFYGHRRPEVSVALQVGAVAPVLDLAAEHASLLVLGSRGRGPIGSWVLGSVSRSTLRDARCPVVVLCPGAGGVGQGVLVGIDGTADSIPALEFAFERAATGHLPVTVLYCYGAGGPDRPARDQVRVAACISGLRERHPDLRPCLRIQAGSLAHALTEQAQAMHMVVVGSRGDVGGYLLNHAHSIVAVVPTCRQDRGGRSSAAAIAFAGRIPENGQVDL</sequence>
<evidence type="ECO:0000313" key="3">
    <source>
        <dbReference type="EMBL" id="MBB3089883.1"/>
    </source>
</evidence>
<protein>
    <submittedName>
        <fullName evidence="3">Nucleotide-binding universal stress UspA family protein</fullName>
    </submittedName>
</protein>
<organism evidence="3 4">
    <name type="scientific">Nocardioides albus</name>
    <dbReference type="NCBI Taxonomy" id="1841"/>
    <lineage>
        <taxon>Bacteria</taxon>
        <taxon>Bacillati</taxon>
        <taxon>Actinomycetota</taxon>
        <taxon>Actinomycetes</taxon>
        <taxon>Propionibacteriales</taxon>
        <taxon>Nocardioidaceae</taxon>
        <taxon>Nocardioides</taxon>
    </lineage>
</organism>
<proteinExistence type="inferred from homology"/>
<dbReference type="EMBL" id="JACHXG010000005">
    <property type="protein sequence ID" value="MBB3089883.1"/>
    <property type="molecule type" value="Genomic_DNA"/>
</dbReference>
<comment type="similarity">
    <text evidence="1">Belongs to the universal stress protein A family.</text>
</comment>
<comment type="caution">
    <text evidence="3">The sequence shown here is derived from an EMBL/GenBank/DDBJ whole genome shotgun (WGS) entry which is preliminary data.</text>
</comment>
<dbReference type="AlphaFoldDB" id="A0A7W5A5J3"/>
<gene>
    <name evidence="3" type="ORF">FHS12_002832</name>
</gene>
<dbReference type="CDD" id="cd00293">
    <property type="entry name" value="USP-like"/>
    <property type="match status" value="1"/>
</dbReference>
<feature type="domain" description="UspA" evidence="2">
    <location>
        <begin position="11"/>
        <end position="150"/>
    </location>
</feature>
<dbReference type="RefSeq" id="WP_183546043.1">
    <property type="nucleotide sequence ID" value="NZ_BMQT01000009.1"/>
</dbReference>
<evidence type="ECO:0000259" key="2">
    <source>
        <dbReference type="Pfam" id="PF00582"/>
    </source>
</evidence>
<dbReference type="PANTHER" id="PTHR31964">
    <property type="entry name" value="ADENINE NUCLEOTIDE ALPHA HYDROLASES-LIKE SUPERFAMILY PROTEIN"/>
    <property type="match status" value="1"/>
</dbReference>
<dbReference type="PANTHER" id="PTHR31964:SF113">
    <property type="entry name" value="USPA DOMAIN-CONTAINING PROTEIN"/>
    <property type="match status" value="1"/>
</dbReference>
<dbReference type="InterPro" id="IPR006016">
    <property type="entry name" value="UspA"/>
</dbReference>
<keyword evidence="4" id="KW-1185">Reference proteome</keyword>
<dbReference type="InterPro" id="IPR006015">
    <property type="entry name" value="Universal_stress_UspA"/>
</dbReference>
<dbReference type="SUPFAM" id="SSF52402">
    <property type="entry name" value="Adenine nucleotide alpha hydrolases-like"/>
    <property type="match status" value="2"/>
</dbReference>
<dbReference type="Proteomes" id="UP000577707">
    <property type="component" value="Unassembled WGS sequence"/>
</dbReference>
<name>A0A7W5A5J3_9ACTN</name>